<evidence type="ECO:0000256" key="1">
    <source>
        <dbReference type="SAM" id="SignalP"/>
    </source>
</evidence>
<name>A0A8C9TEW8_SCLFO</name>
<reference evidence="3 4" key="1">
    <citation type="submission" date="2019-04" db="EMBL/GenBank/DDBJ databases">
        <authorList>
            <consortium name="Wellcome Sanger Institute Data Sharing"/>
        </authorList>
    </citation>
    <scope>NUCLEOTIDE SEQUENCE [LARGE SCALE GENOMIC DNA]</scope>
</reference>
<dbReference type="PANTHER" id="PTHR45784:SF3">
    <property type="entry name" value="C-TYPE LECTIN DOMAIN FAMILY 4 MEMBER K-LIKE-RELATED"/>
    <property type="match status" value="1"/>
</dbReference>
<dbReference type="PANTHER" id="PTHR45784">
    <property type="entry name" value="C-TYPE LECTIN DOMAIN FAMILY 20 MEMBER A-RELATED"/>
    <property type="match status" value="1"/>
</dbReference>
<dbReference type="PROSITE" id="PS50041">
    <property type="entry name" value="C_TYPE_LECTIN_2"/>
    <property type="match status" value="1"/>
</dbReference>
<accession>A0A8C9TEW8</accession>
<evidence type="ECO:0000259" key="2">
    <source>
        <dbReference type="PROSITE" id="PS50041"/>
    </source>
</evidence>
<dbReference type="Pfam" id="PF00059">
    <property type="entry name" value="Lectin_C"/>
    <property type="match status" value="1"/>
</dbReference>
<dbReference type="Gene3D" id="3.10.100.10">
    <property type="entry name" value="Mannose-Binding Protein A, subunit A"/>
    <property type="match status" value="1"/>
</dbReference>
<dbReference type="SUPFAM" id="SSF56436">
    <property type="entry name" value="C-type lectin-like"/>
    <property type="match status" value="1"/>
</dbReference>
<dbReference type="SMART" id="SM00034">
    <property type="entry name" value="CLECT"/>
    <property type="match status" value="1"/>
</dbReference>
<dbReference type="InterPro" id="IPR016187">
    <property type="entry name" value="CTDL_fold"/>
</dbReference>
<dbReference type="Ensembl" id="ENSSFOT00015071916.1">
    <property type="protein sequence ID" value="ENSSFOP00015047039.1"/>
    <property type="gene ID" value="ENSSFOG00015026172.1"/>
</dbReference>
<dbReference type="OrthoDB" id="6369810at2759"/>
<reference evidence="3" key="3">
    <citation type="submission" date="2025-09" db="UniProtKB">
        <authorList>
            <consortium name="Ensembl"/>
        </authorList>
    </citation>
    <scope>IDENTIFICATION</scope>
</reference>
<proteinExistence type="predicted"/>
<dbReference type="PROSITE" id="PS51257">
    <property type="entry name" value="PROKAR_LIPOPROTEIN"/>
    <property type="match status" value="1"/>
</dbReference>
<feature type="signal peptide" evidence="1">
    <location>
        <begin position="1"/>
        <end position="19"/>
    </location>
</feature>
<evidence type="ECO:0000313" key="3">
    <source>
        <dbReference type="Ensembl" id="ENSSFOP00015047039.1"/>
    </source>
</evidence>
<sequence length="157" mass="18593">MKFTILSFLRLYVFVGVQMSVCGCVTGLCTLSSCFPQQYHFVNMSKNWTERYCRENHTDLVSVRNQTENDLIHNMFPSKTWVWIGLYRDYWQWSDQRNSSFRYWAPGKPDNNTGNENCTVASFTQTLNGTWDDRQRGENHPFLCYDVLCNFPFESFN</sequence>
<organism evidence="3 4">
    <name type="scientific">Scleropages formosus</name>
    <name type="common">Asian bonytongue</name>
    <name type="synonym">Osteoglossum formosum</name>
    <dbReference type="NCBI Taxonomy" id="113540"/>
    <lineage>
        <taxon>Eukaryota</taxon>
        <taxon>Metazoa</taxon>
        <taxon>Chordata</taxon>
        <taxon>Craniata</taxon>
        <taxon>Vertebrata</taxon>
        <taxon>Euteleostomi</taxon>
        <taxon>Actinopterygii</taxon>
        <taxon>Neopterygii</taxon>
        <taxon>Teleostei</taxon>
        <taxon>Osteoglossocephala</taxon>
        <taxon>Osteoglossomorpha</taxon>
        <taxon>Osteoglossiformes</taxon>
        <taxon>Osteoglossidae</taxon>
        <taxon>Scleropages</taxon>
    </lineage>
</organism>
<feature type="chain" id="PRO_5034563045" description="C-type lectin domain-containing protein" evidence="1">
    <location>
        <begin position="20"/>
        <end position="157"/>
    </location>
</feature>
<feature type="domain" description="C-type lectin" evidence="2">
    <location>
        <begin position="39"/>
        <end position="145"/>
    </location>
</feature>
<dbReference type="Proteomes" id="UP000694397">
    <property type="component" value="Chromosome 11"/>
</dbReference>
<keyword evidence="4" id="KW-1185">Reference proteome</keyword>
<evidence type="ECO:0000313" key="4">
    <source>
        <dbReference type="Proteomes" id="UP000694397"/>
    </source>
</evidence>
<protein>
    <recommendedName>
        <fullName evidence="2">C-type lectin domain-containing protein</fullName>
    </recommendedName>
</protein>
<reference evidence="3" key="2">
    <citation type="submission" date="2025-08" db="UniProtKB">
        <authorList>
            <consortium name="Ensembl"/>
        </authorList>
    </citation>
    <scope>IDENTIFICATION</scope>
</reference>
<dbReference type="GeneTree" id="ENSGT00940000163911"/>
<keyword evidence="1" id="KW-0732">Signal</keyword>
<dbReference type="InterPro" id="IPR001304">
    <property type="entry name" value="C-type_lectin-like"/>
</dbReference>
<dbReference type="InterPro" id="IPR016186">
    <property type="entry name" value="C-type_lectin-like/link_sf"/>
</dbReference>
<dbReference type="AlphaFoldDB" id="A0A8C9TEW8"/>